<dbReference type="Proteomes" id="UP000077603">
    <property type="component" value="Chromosome"/>
</dbReference>
<dbReference type="RefSeq" id="WP_029972388.1">
    <property type="nucleotide sequence ID" value="NZ_CP015614.1"/>
</dbReference>
<keyword evidence="2" id="KW-0472">Membrane</keyword>
<evidence type="ECO:0000256" key="2">
    <source>
        <dbReference type="SAM" id="Phobius"/>
    </source>
</evidence>
<keyword evidence="2" id="KW-1133">Transmembrane helix</keyword>
<dbReference type="STRING" id="588932.DA69_07040"/>
<reference evidence="3 4" key="1">
    <citation type="journal article" date="2014" name="Genome Announc.">
        <title>Genome Sequence of a Promising Hydrogen-Producing Facultative Anaerobic Bacterium, Brevundimonas naejangsanensis Strain B1.</title>
        <authorList>
            <person name="Su H."/>
            <person name="Zhang T."/>
            <person name="Bao M."/>
            <person name="Jiang Y."/>
            <person name="Wang Y."/>
            <person name="Tan T."/>
        </authorList>
    </citation>
    <scope>NUCLEOTIDE SEQUENCE [LARGE SCALE GENOMIC DNA]</scope>
    <source>
        <strain evidence="3 4">B1</strain>
    </source>
</reference>
<dbReference type="AlphaFoldDB" id="A0A172Y5L4"/>
<accession>A0A172Y5L4</accession>
<organism evidence="3 4">
    <name type="scientific">Brevundimonas naejangsanensis</name>
    <dbReference type="NCBI Taxonomy" id="588932"/>
    <lineage>
        <taxon>Bacteria</taxon>
        <taxon>Pseudomonadati</taxon>
        <taxon>Pseudomonadota</taxon>
        <taxon>Alphaproteobacteria</taxon>
        <taxon>Caulobacterales</taxon>
        <taxon>Caulobacteraceae</taxon>
        <taxon>Brevundimonas</taxon>
    </lineage>
</organism>
<gene>
    <name evidence="3" type="ORF">DA69_07040</name>
</gene>
<sequence length="140" mass="14980">MNGGLLRTLTPLGWLAAFGLVVVLMLILGRGLGVRWDPLHLQARRLEAVQRRADQAEAQTAARALEAAARGRQVEALDAFHQQAEAVARATATAETRARTADDADTPLDPARAQRLRDHDRELCRLAPAVAGCAAASDPS</sequence>
<name>A0A172Y5L4_9CAUL</name>
<feature type="region of interest" description="Disordered" evidence="1">
    <location>
        <begin position="91"/>
        <end position="110"/>
    </location>
</feature>
<feature type="transmembrane region" description="Helical" evidence="2">
    <location>
        <begin position="12"/>
        <end position="32"/>
    </location>
</feature>
<dbReference type="KEGG" id="bne:DA69_07040"/>
<dbReference type="EMBL" id="CP015614">
    <property type="protein sequence ID" value="ANF54514.1"/>
    <property type="molecule type" value="Genomic_DNA"/>
</dbReference>
<evidence type="ECO:0000256" key="1">
    <source>
        <dbReference type="SAM" id="MobiDB-lite"/>
    </source>
</evidence>
<keyword evidence="2" id="KW-0812">Transmembrane</keyword>
<evidence type="ECO:0000313" key="4">
    <source>
        <dbReference type="Proteomes" id="UP000077603"/>
    </source>
</evidence>
<keyword evidence="4" id="KW-1185">Reference proteome</keyword>
<dbReference type="OrthoDB" id="7206612at2"/>
<proteinExistence type="predicted"/>
<evidence type="ECO:0000313" key="3">
    <source>
        <dbReference type="EMBL" id="ANF54514.1"/>
    </source>
</evidence>
<protein>
    <submittedName>
        <fullName evidence="3">Uncharacterized protein</fullName>
    </submittedName>
</protein>